<protein>
    <recommendedName>
        <fullName evidence="1">DZANK-type domain-containing protein</fullName>
    </recommendedName>
</protein>
<dbReference type="PATRIC" id="fig|1203606.4.peg.2980"/>
<dbReference type="eggNOG" id="ENOG50349UB">
    <property type="taxonomic scope" value="Bacteria"/>
</dbReference>
<evidence type="ECO:0000313" key="3">
    <source>
        <dbReference type="Proteomes" id="UP000013981"/>
    </source>
</evidence>
<keyword evidence="3" id="KW-1185">Reference proteome</keyword>
<sequence>MPKEQCRRTADYEISVGPDGYYFRFYCAISGALLCTVGPVRGDTRETALQTAWQTEGRSLFNQCHKCGRWVSDVMYNADTLECVECSPWKPSLNFCPHCGAKLCGTGSVCHKCGMRLMEDREREGRHQKIRRMGMEQYGFGPDAMKKIKVCRICGAVMSGEEDFCTDCGAILPKETLFDLYKTMHFYCPACSTVLADTASFCPQCGKRLRYR</sequence>
<dbReference type="OrthoDB" id="4377018at2"/>
<evidence type="ECO:0000313" key="2">
    <source>
        <dbReference type="EMBL" id="EOQ35555.1"/>
    </source>
</evidence>
<dbReference type="AlphaFoldDB" id="R8VS22"/>
<evidence type="ECO:0000259" key="1">
    <source>
        <dbReference type="Pfam" id="PF12773"/>
    </source>
</evidence>
<proteinExistence type="predicted"/>
<organism evidence="2 3">
    <name type="scientific">Butyricicoccus pullicaecorum 1.2</name>
    <dbReference type="NCBI Taxonomy" id="1203606"/>
    <lineage>
        <taxon>Bacteria</taxon>
        <taxon>Bacillati</taxon>
        <taxon>Bacillota</taxon>
        <taxon>Clostridia</taxon>
        <taxon>Eubacteriales</taxon>
        <taxon>Butyricicoccaceae</taxon>
        <taxon>Butyricicoccus</taxon>
    </lineage>
</organism>
<dbReference type="HOGENOM" id="CLU_111077_0_0_9"/>
<accession>R8VS22</accession>
<dbReference type="EMBL" id="AQOB01000015">
    <property type="protein sequence ID" value="EOQ35555.1"/>
    <property type="molecule type" value="Genomic_DNA"/>
</dbReference>
<dbReference type="InterPro" id="IPR025874">
    <property type="entry name" value="DZR"/>
</dbReference>
<reference evidence="2 3" key="1">
    <citation type="submission" date="2013-01" db="EMBL/GenBank/DDBJ databases">
        <title>The Genome Sequence of Butyricicoccus pullicaecorum 1.2.</title>
        <authorList>
            <consortium name="The Broad Institute Genome Sequencing Platform"/>
            <person name="Earl A."/>
            <person name="Ward D."/>
            <person name="Feldgarden M."/>
            <person name="Gevers D."/>
            <person name="Van Immerseel F."/>
            <person name="Eeckhaut V."/>
            <person name="Walker B."/>
            <person name="Young S.K."/>
            <person name="Zeng Q."/>
            <person name="Gargeya S."/>
            <person name="Fitzgerald M."/>
            <person name="Haas B."/>
            <person name="Abouelleil A."/>
            <person name="Alvarado L."/>
            <person name="Arachchi H.M."/>
            <person name="Berlin A.M."/>
            <person name="Chapman S.B."/>
            <person name="Dewar J."/>
            <person name="Goldberg J."/>
            <person name="Griggs A."/>
            <person name="Gujja S."/>
            <person name="Hansen M."/>
            <person name="Howarth C."/>
            <person name="Imamovic A."/>
            <person name="Larimer J."/>
            <person name="McCowan C."/>
            <person name="Murphy C."/>
            <person name="Neiman D."/>
            <person name="Pearson M."/>
            <person name="Priest M."/>
            <person name="Roberts A."/>
            <person name="Saif S."/>
            <person name="Shea T."/>
            <person name="Sisk P."/>
            <person name="Sykes S."/>
            <person name="Wortman J."/>
            <person name="Nusbaum C."/>
            <person name="Birren B."/>
        </authorList>
    </citation>
    <scope>NUCLEOTIDE SEQUENCE [LARGE SCALE GENOMIC DNA]</scope>
    <source>
        <strain evidence="2 3">1.2</strain>
    </source>
</reference>
<dbReference type="Proteomes" id="UP000013981">
    <property type="component" value="Unassembled WGS sequence"/>
</dbReference>
<feature type="domain" description="DZANK-type" evidence="1">
    <location>
        <begin position="151"/>
        <end position="206"/>
    </location>
</feature>
<dbReference type="Pfam" id="PF12773">
    <property type="entry name" value="DZR"/>
    <property type="match status" value="1"/>
</dbReference>
<name>R8VS22_9FIRM</name>
<gene>
    <name evidence="2" type="ORF">HMPREF1526_03022</name>
</gene>
<comment type="caution">
    <text evidence="2">The sequence shown here is derived from an EMBL/GenBank/DDBJ whole genome shotgun (WGS) entry which is preliminary data.</text>
</comment>